<dbReference type="Proteomes" id="UP000321947">
    <property type="component" value="Unassembled WGS sequence"/>
</dbReference>
<evidence type="ECO:0000313" key="5">
    <source>
        <dbReference type="Proteomes" id="UP000321947"/>
    </source>
</evidence>
<comment type="caution">
    <text evidence="2">The sequence shown here is derived from an EMBL/GenBank/DDBJ whole genome shotgun (WGS) entry which is preliminary data.</text>
</comment>
<keyword evidence="1" id="KW-0812">Transmembrane</keyword>
<evidence type="ECO:0000313" key="3">
    <source>
        <dbReference type="EMBL" id="TYK21405.1"/>
    </source>
</evidence>
<proteinExistence type="predicted"/>
<keyword evidence="1" id="KW-0472">Membrane</keyword>
<organism evidence="2 4">
    <name type="scientific">Cucumis melo var. makuwa</name>
    <name type="common">Oriental melon</name>
    <dbReference type="NCBI Taxonomy" id="1194695"/>
    <lineage>
        <taxon>Eukaryota</taxon>
        <taxon>Viridiplantae</taxon>
        <taxon>Streptophyta</taxon>
        <taxon>Embryophyta</taxon>
        <taxon>Tracheophyta</taxon>
        <taxon>Spermatophyta</taxon>
        <taxon>Magnoliopsida</taxon>
        <taxon>eudicotyledons</taxon>
        <taxon>Gunneridae</taxon>
        <taxon>Pentapetalae</taxon>
        <taxon>rosids</taxon>
        <taxon>fabids</taxon>
        <taxon>Cucurbitales</taxon>
        <taxon>Cucurbitaceae</taxon>
        <taxon>Benincaseae</taxon>
        <taxon>Cucumis</taxon>
    </lineage>
</organism>
<dbReference type="Proteomes" id="UP000321393">
    <property type="component" value="Unassembled WGS sequence"/>
</dbReference>
<keyword evidence="1" id="KW-1133">Transmembrane helix</keyword>
<accession>A0A5A7U9J5</accession>
<dbReference type="EMBL" id="SSTD01005662">
    <property type="protein sequence ID" value="TYK21405.1"/>
    <property type="molecule type" value="Genomic_DNA"/>
</dbReference>
<evidence type="ECO:0000256" key="1">
    <source>
        <dbReference type="SAM" id="Phobius"/>
    </source>
</evidence>
<protein>
    <submittedName>
        <fullName evidence="2">Uncharacterized protein</fullName>
    </submittedName>
</protein>
<dbReference type="AlphaFoldDB" id="A0A5A7U9J5"/>
<feature type="transmembrane region" description="Helical" evidence="1">
    <location>
        <begin position="61"/>
        <end position="86"/>
    </location>
</feature>
<dbReference type="EMBL" id="SSTE01011134">
    <property type="protein sequence ID" value="KAA0051840.1"/>
    <property type="molecule type" value="Genomic_DNA"/>
</dbReference>
<gene>
    <name evidence="3" type="ORF">E5676_scaffold609G00520</name>
    <name evidence="2" type="ORF">E6C27_scaffold60G002690</name>
</gene>
<name>A0A5A7U9J5_CUCMM</name>
<feature type="transmembrane region" description="Helical" evidence="1">
    <location>
        <begin position="32"/>
        <end position="49"/>
    </location>
</feature>
<reference evidence="4 5" key="1">
    <citation type="submission" date="2019-08" db="EMBL/GenBank/DDBJ databases">
        <title>Draft genome sequences of two oriental melons (Cucumis melo L. var makuwa).</title>
        <authorList>
            <person name="Kwon S.-Y."/>
        </authorList>
    </citation>
    <scope>NUCLEOTIDE SEQUENCE [LARGE SCALE GENOMIC DNA]</scope>
    <source>
        <strain evidence="5">cv. Chang Bougi</strain>
        <strain evidence="4">cv. SW 3</strain>
        <tissue evidence="2">Leaf</tissue>
    </source>
</reference>
<evidence type="ECO:0000313" key="2">
    <source>
        <dbReference type="EMBL" id="KAA0051840.1"/>
    </source>
</evidence>
<evidence type="ECO:0000313" key="4">
    <source>
        <dbReference type="Proteomes" id="UP000321393"/>
    </source>
</evidence>
<sequence>MWEKEDDMRARYPKLYRSQILRRIRLERDSPLAWVSGGFFGVCVWGEAIKFRLHWGITVSFIYGVVYLLGTVFYGITTCCASFGITRLICVSDGITRLIFMSFGITRLIDVCVLWGHEIVLCRVNVMYEADWRGARRMREGHTGMFSLMLPLNVFIVSF</sequence>